<keyword evidence="1" id="KW-0472">Membrane</keyword>
<evidence type="ECO:0000256" key="1">
    <source>
        <dbReference type="SAM" id="Phobius"/>
    </source>
</evidence>
<keyword evidence="1" id="KW-1133">Transmembrane helix</keyword>
<sequence>MLRRGTSRFCSVGGVIQLQVTTQLSTKALRSKWKKRSKSSSHLAFPPAFTENLRRWQKLLKMEISANERVIRYFISFVFCDAAWGIHDIIVLFNLFEMNSFVRAIVRGSHAA</sequence>
<dbReference type="WBParaSite" id="PgR145_g016_t01">
    <property type="protein sequence ID" value="PgR145_g016_t01"/>
    <property type="gene ID" value="PgR145_g016"/>
</dbReference>
<proteinExistence type="predicted"/>
<keyword evidence="1" id="KW-0812">Transmembrane</keyword>
<accession>A0A915CET1</accession>
<evidence type="ECO:0000313" key="2">
    <source>
        <dbReference type="Proteomes" id="UP000887569"/>
    </source>
</evidence>
<organism evidence="2 3">
    <name type="scientific">Parascaris univalens</name>
    <name type="common">Nematode worm</name>
    <dbReference type="NCBI Taxonomy" id="6257"/>
    <lineage>
        <taxon>Eukaryota</taxon>
        <taxon>Metazoa</taxon>
        <taxon>Ecdysozoa</taxon>
        <taxon>Nematoda</taxon>
        <taxon>Chromadorea</taxon>
        <taxon>Rhabditida</taxon>
        <taxon>Spirurina</taxon>
        <taxon>Ascaridomorpha</taxon>
        <taxon>Ascaridoidea</taxon>
        <taxon>Ascarididae</taxon>
        <taxon>Parascaris</taxon>
    </lineage>
</organism>
<feature type="transmembrane region" description="Helical" evidence="1">
    <location>
        <begin position="70"/>
        <end position="93"/>
    </location>
</feature>
<evidence type="ECO:0000313" key="3">
    <source>
        <dbReference type="WBParaSite" id="PgR145_g016_t01"/>
    </source>
</evidence>
<protein>
    <submittedName>
        <fullName evidence="3">Uncharacterized protein</fullName>
    </submittedName>
</protein>
<dbReference type="Proteomes" id="UP000887569">
    <property type="component" value="Unplaced"/>
</dbReference>
<keyword evidence="2" id="KW-1185">Reference proteome</keyword>
<name>A0A915CET1_PARUN</name>
<reference evidence="3" key="1">
    <citation type="submission" date="2022-11" db="UniProtKB">
        <authorList>
            <consortium name="WormBaseParasite"/>
        </authorList>
    </citation>
    <scope>IDENTIFICATION</scope>
</reference>
<dbReference type="AlphaFoldDB" id="A0A915CET1"/>